<feature type="region of interest" description="Disordered" evidence="1">
    <location>
        <begin position="87"/>
        <end position="106"/>
    </location>
</feature>
<feature type="non-terminal residue" evidence="2">
    <location>
        <position position="150"/>
    </location>
</feature>
<dbReference type="OrthoDB" id="3437960at2759"/>
<sequence length="150" mass="16416">MNPGQSYTIESLFGPPSERIDIQTFLDTSSSEVVPDHERGFSVEVEDECSVADIYNTLTGVWSNPTLAAHLINDHDRIVSALHASVNPKAPKSGRRPSHLPDPDTVKSEVTNLQKQLDAVPLKGLKLDTNAVLFMRTPKNSDNNLLDAVV</sequence>
<dbReference type="EMBL" id="KN831772">
    <property type="protein sequence ID" value="KIM45254.1"/>
    <property type="molecule type" value="Genomic_DNA"/>
</dbReference>
<organism evidence="2 3">
    <name type="scientific">Hebeloma cylindrosporum</name>
    <dbReference type="NCBI Taxonomy" id="76867"/>
    <lineage>
        <taxon>Eukaryota</taxon>
        <taxon>Fungi</taxon>
        <taxon>Dikarya</taxon>
        <taxon>Basidiomycota</taxon>
        <taxon>Agaricomycotina</taxon>
        <taxon>Agaricomycetes</taxon>
        <taxon>Agaricomycetidae</taxon>
        <taxon>Agaricales</taxon>
        <taxon>Agaricineae</taxon>
        <taxon>Hymenogastraceae</taxon>
        <taxon>Hebeloma</taxon>
    </lineage>
</organism>
<reference evidence="2 3" key="1">
    <citation type="submission" date="2014-04" db="EMBL/GenBank/DDBJ databases">
        <authorList>
            <consortium name="DOE Joint Genome Institute"/>
            <person name="Kuo A."/>
            <person name="Gay G."/>
            <person name="Dore J."/>
            <person name="Kohler A."/>
            <person name="Nagy L.G."/>
            <person name="Floudas D."/>
            <person name="Copeland A."/>
            <person name="Barry K.W."/>
            <person name="Cichocki N."/>
            <person name="Veneault-Fourrey C."/>
            <person name="LaButti K."/>
            <person name="Lindquist E.A."/>
            <person name="Lipzen A."/>
            <person name="Lundell T."/>
            <person name="Morin E."/>
            <person name="Murat C."/>
            <person name="Sun H."/>
            <person name="Tunlid A."/>
            <person name="Henrissat B."/>
            <person name="Grigoriev I.V."/>
            <person name="Hibbett D.S."/>
            <person name="Martin F."/>
            <person name="Nordberg H.P."/>
            <person name="Cantor M.N."/>
            <person name="Hua S.X."/>
        </authorList>
    </citation>
    <scope>NUCLEOTIDE SEQUENCE [LARGE SCALE GENOMIC DNA]</scope>
    <source>
        <strain evidence="3">h7</strain>
    </source>
</reference>
<reference evidence="3" key="2">
    <citation type="submission" date="2015-01" db="EMBL/GenBank/DDBJ databases">
        <title>Evolutionary Origins and Diversification of the Mycorrhizal Mutualists.</title>
        <authorList>
            <consortium name="DOE Joint Genome Institute"/>
            <consortium name="Mycorrhizal Genomics Consortium"/>
            <person name="Kohler A."/>
            <person name="Kuo A."/>
            <person name="Nagy L.G."/>
            <person name="Floudas D."/>
            <person name="Copeland A."/>
            <person name="Barry K.W."/>
            <person name="Cichocki N."/>
            <person name="Veneault-Fourrey C."/>
            <person name="LaButti K."/>
            <person name="Lindquist E.A."/>
            <person name="Lipzen A."/>
            <person name="Lundell T."/>
            <person name="Morin E."/>
            <person name="Murat C."/>
            <person name="Riley R."/>
            <person name="Ohm R."/>
            <person name="Sun H."/>
            <person name="Tunlid A."/>
            <person name="Henrissat B."/>
            <person name="Grigoriev I.V."/>
            <person name="Hibbett D.S."/>
            <person name="Martin F."/>
        </authorList>
    </citation>
    <scope>NUCLEOTIDE SEQUENCE [LARGE SCALE GENOMIC DNA]</scope>
    <source>
        <strain evidence="3">h7</strain>
    </source>
</reference>
<evidence type="ECO:0000313" key="3">
    <source>
        <dbReference type="Proteomes" id="UP000053424"/>
    </source>
</evidence>
<accession>A0A0C3CMA7</accession>
<evidence type="ECO:0000256" key="1">
    <source>
        <dbReference type="SAM" id="MobiDB-lite"/>
    </source>
</evidence>
<evidence type="ECO:0000313" key="2">
    <source>
        <dbReference type="EMBL" id="KIM45254.1"/>
    </source>
</evidence>
<dbReference type="Proteomes" id="UP000053424">
    <property type="component" value="Unassembled WGS sequence"/>
</dbReference>
<proteinExistence type="predicted"/>
<gene>
    <name evidence="2" type="ORF">M413DRAFT_441936</name>
</gene>
<protein>
    <submittedName>
        <fullName evidence="2">Uncharacterized protein</fullName>
    </submittedName>
</protein>
<dbReference type="HOGENOM" id="CLU_1744889_0_0_1"/>
<dbReference type="AlphaFoldDB" id="A0A0C3CMA7"/>
<name>A0A0C3CMA7_HEBCY</name>
<keyword evidence="3" id="KW-1185">Reference proteome</keyword>